<evidence type="ECO:0000313" key="6">
    <source>
        <dbReference type="Proteomes" id="UP000824159"/>
    </source>
</evidence>
<organism evidence="5 6">
    <name type="scientific">Candidatus Allocopromorpha excrementavium</name>
    <dbReference type="NCBI Taxonomy" id="2840741"/>
    <lineage>
        <taxon>Bacteria</taxon>
        <taxon>Bacillati</taxon>
        <taxon>Bacillota</taxon>
        <taxon>Clostridia</taxon>
        <taxon>Eubacteriales</taxon>
        <taxon>Eubacteriaceae</taxon>
        <taxon>Eubacteriaceae incertae sedis</taxon>
        <taxon>Candidatus Allocopromorpha</taxon>
    </lineage>
</organism>
<reference evidence="5" key="1">
    <citation type="submission" date="2020-10" db="EMBL/GenBank/DDBJ databases">
        <authorList>
            <person name="Gilroy R."/>
        </authorList>
    </citation>
    <scope>NUCLEOTIDE SEQUENCE</scope>
    <source>
        <strain evidence="5">CHK176-22527</strain>
    </source>
</reference>
<name>A0A9D1KVE5_9FIRM</name>
<dbReference type="GO" id="GO:0006355">
    <property type="term" value="P:regulation of DNA-templated transcription"/>
    <property type="evidence" value="ECO:0007669"/>
    <property type="project" value="InterPro"/>
</dbReference>
<dbReference type="Proteomes" id="UP000824159">
    <property type="component" value="Unassembled WGS sequence"/>
</dbReference>
<reference evidence="5" key="2">
    <citation type="journal article" date="2021" name="PeerJ">
        <title>Extensive microbial diversity within the chicken gut microbiome revealed by metagenomics and culture.</title>
        <authorList>
            <person name="Gilroy R."/>
            <person name="Ravi A."/>
            <person name="Getino M."/>
            <person name="Pursley I."/>
            <person name="Horton D.L."/>
            <person name="Alikhan N.F."/>
            <person name="Baker D."/>
            <person name="Gharbi K."/>
            <person name="Hall N."/>
            <person name="Watson M."/>
            <person name="Adriaenssens E.M."/>
            <person name="Foster-Nyarko E."/>
            <person name="Jarju S."/>
            <person name="Secka A."/>
            <person name="Antonio M."/>
            <person name="Oren A."/>
            <person name="Chaudhuri R.R."/>
            <person name="La Ragione R."/>
            <person name="Hildebrand F."/>
            <person name="Pallen M.J."/>
        </authorList>
    </citation>
    <scope>NUCLEOTIDE SEQUENCE</scope>
    <source>
        <strain evidence="5">CHK176-22527</strain>
    </source>
</reference>
<proteinExistence type="predicted"/>
<gene>
    <name evidence="5" type="ORF">IAD12_07265</name>
</gene>
<dbReference type="Gene3D" id="1.10.10.10">
    <property type="entry name" value="Winged helix-like DNA-binding domain superfamily/Winged helix DNA-binding domain"/>
    <property type="match status" value="1"/>
</dbReference>
<keyword evidence="2" id="KW-0238">DNA-binding</keyword>
<protein>
    <submittedName>
        <fullName evidence="5">Helix-turn-helix domain-containing protein</fullName>
    </submittedName>
</protein>
<keyword evidence="3" id="KW-0804">Transcription</keyword>
<dbReference type="PANTHER" id="PTHR44688:SF16">
    <property type="entry name" value="DNA-BINDING TRANSCRIPTIONAL ACTIVATOR DEVR_DOSR"/>
    <property type="match status" value="1"/>
</dbReference>
<dbReference type="CDD" id="cd06170">
    <property type="entry name" value="LuxR_C_like"/>
    <property type="match status" value="1"/>
</dbReference>
<dbReference type="SUPFAM" id="SSF46894">
    <property type="entry name" value="C-terminal effector domain of the bipartite response regulators"/>
    <property type="match status" value="1"/>
</dbReference>
<dbReference type="InterPro" id="IPR036388">
    <property type="entry name" value="WH-like_DNA-bd_sf"/>
</dbReference>
<accession>A0A9D1KVE5</accession>
<dbReference type="SMART" id="SM00421">
    <property type="entry name" value="HTH_LUXR"/>
    <property type="match status" value="1"/>
</dbReference>
<dbReference type="PROSITE" id="PS50043">
    <property type="entry name" value="HTH_LUXR_2"/>
    <property type="match status" value="1"/>
</dbReference>
<comment type="caution">
    <text evidence="5">The sequence shown here is derived from an EMBL/GenBank/DDBJ whole genome shotgun (WGS) entry which is preliminary data.</text>
</comment>
<dbReference type="PANTHER" id="PTHR44688">
    <property type="entry name" value="DNA-BINDING TRANSCRIPTIONAL ACTIVATOR DEVR_DOSR"/>
    <property type="match status" value="1"/>
</dbReference>
<dbReference type="EMBL" id="DVLX01000087">
    <property type="protein sequence ID" value="HIU00038.1"/>
    <property type="molecule type" value="Genomic_DNA"/>
</dbReference>
<evidence type="ECO:0000256" key="2">
    <source>
        <dbReference type="ARBA" id="ARBA00023125"/>
    </source>
</evidence>
<dbReference type="InterPro" id="IPR000792">
    <property type="entry name" value="Tscrpt_reg_LuxR_C"/>
</dbReference>
<keyword evidence="1" id="KW-0805">Transcription regulation</keyword>
<evidence type="ECO:0000256" key="3">
    <source>
        <dbReference type="ARBA" id="ARBA00023163"/>
    </source>
</evidence>
<evidence type="ECO:0000256" key="1">
    <source>
        <dbReference type="ARBA" id="ARBA00023015"/>
    </source>
</evidence>
<dbReference type="AlphaFoldDB" id="A0A9D1KVE5"/>
<sequence length="410" mass="45814">MENYLSVREIAEKWGVSERRVNQYCSDKRIPGARKFGKSWAIPADAEKPKDPRYIQQQEKISDIKTAKTEMQTVTGGLLDSTNLMPLMNTDFVPGNCRKTVESMTDGVQRDISFAEYYYFSGRPEEAVKAAEPYLTSSDMGARLSACFIYTYANLSVGQIQKARFALGELNASLSAAGKQSPQFRAAAAFVASAGAVLLHLPLPGEMPETEIFLPYLPPGLRAFALYVQAHYLYLKEDYARSAGIVEATLAMGAAKYPIPAIYLHLVSVMDYMSLKRSDRAEEHLLKALDIARPDDLIEGFGEHHGLLGGMLEAVIKPKWPKDFKRIIDITYSFSSGWRRVHNPLTGHDVADDLTTTEFAMAMLAARGWTNKEIAGHLNISVNTVKSHISEAMRKLNVETRKELKQYMLR</sequence>
<evidence type="ECO:0000313" key="5">
    <source>
        <dbReference type="EMBL" id="HIU00038.1"/>
    </source>
</evidence>
<dbReference type="InterPro" id="IPR016032">
    <property type="entry name" value="Sig_transdc_resp-reg_C-effctor"/>
</dbReference>
<dbReference type="GO" id="GO:0003677">
    <property type="term" value="F:DNA binding"/>
    <property type="evidence" value="ECO:0007669"/>
    <property type="project" value="UniProtKB-KW"/>
</dbReference>
<feature type="domain" description="HTH luxR-type" evidence="4">
    <location>
        <begin position="347"/>
        <end position="410"/>
    </location>
</feature>
<dbReference type="Pfam" id="PF00196">
    <property type="entry name" value="GerE"/>
    <property type="match status" value="1"/>
</dbReference>
<dbReference type="PRINTS" id="PR00038">
    <property type="entry name" value="HTHLUXR"/>
</dbReference>
<evidence type="ECO:0000259" key="4">
    <source>
        <dbReference type="PROSITE" id="PS50043"/>
    </source>
</evidence>